<keyword evidence="3" id="KW-1185">Reference proteome</keyword>
<proteinExistence type="predicted"/>
<evidence type="ECO:0000256" key="1">
    <source>
        <dbReference type="SAM" id="MobiDB-lite"/>
    </source>
</evidence>
<evidence type="ECO:0000313" key="3">
    <source>
        <dbReference type="Proteomes" id="UP000188318"/>
    </source>
</evidence>
<sequence length="116" mass="12845">MFAQKNAASSRTIQKATQTDSAQTENATILTSQPGRRGVESKERADKSTNPNPWAGQPSAPVGKQQRSIDRVLDELTWRAQPVKVETRARMRHSHPDAASVIKVRGKINQIVYGPR</sequence>
<feature type="region of interest" description="Disordered" evidence="1">
    <location>
        <begin position="1"/>
        <end position="68"/>
    </location>
</feature>
<protein>
    <submittedName>
        <fullName evidence="2">Uncharacterized protein</fullName>
    </submittedName>
</protein>
<gene>
    <name evidence="2" type="ORF">ASPCADRAFT_205361</name>
</gene>
<reference evidence="3" key="1">
    <citation type="journal article" date="2017" name="Genome Biol.">
        <title>Comparative genomics reveals high biological diversity and specific adaptations in the industrially and medically important fungal genus Aspergillus.</title>
        <authorList>
            <person name="de Vries R.P."/>
            <person name="Riley R."/>
            <person name="Wiebenga A."/>
            <person name="Aguilar-Osorio G."/>
            <person name="Amillis S."/>
            <person name="Uchima C.A."/>
            <person name="Anderluh G."/>
            <person name="Asadollahi M."/>
            <person name="Askin M."/>
            <person name="Barry K."/>
            <person name="Battaglia E."/>
            <person name="Bayram O."/>
            <person name="Benocci T."/>
            <person name="Braus-Stromeyer S.A."/>
            <person name="Caldana C."/>
            <person name="Canovas D."/>
            <person name="Cerqueira G.C."/>
            <person name="Chen F."/>
            <person name="Chen W."/>
            <person name="Choi C."/>
            <person name="Clum A."/>
            <person name="Dos Santos R.A."/>
            <person name="Damasio A.R."/>
            <person name="Diallinas G."/>
            <person name="Emri T."/>
            <person name="Fekete E."/>
            <person name="Flipphi M."/>
            <person name="Freyberg S."/>
            <person name="Gallo A."/>
            <person name="Gournas C."/>
            <person name="Habgood R."/>
            <person name="Hainaut M."/>
            <person name="Harispe M.L."/>
            <person name="Henrissat B."/>
            <person name="Hilden K.S."/>
            <person name="Hope R."/>
            <person name="Hossain A."/>
            <person name="Karabika E."/>
            <person name="Karaffa L."/>
            <person name="Karanyi Z."/>
            <person name="Krasevec N."/>
            <person name="Kuo A."/>
            <person name="Kusch H."/>
            <person name="LaButti K."/>
            <person name="Lagendijk E.L."/>
            <person name="Lapidus A."/>
            <person name="Levasseur A."/>
            <person name="Lindquist E."/>
            <person name="Lipzen A."/>
            <person name="Logrieco A.F."/>
            <person name="MacCabe A."/>
            <person name="Maekelae M.R."/>
            <person name="Malavazi I."/>
            <person name="Melin P."/>
            <person name="Meyer V."/>
            <person name="Mielnichuk N."/>
            <person name="Miskei M."/>
            <person name="Molnar A.P."/>
            <person name="Mule G."/>
            <person name="Ngan C.Y."/>
            <person name="Orejas M."/>
            <person name="Orosz E."/>
            <person name="Ouedraogo J.P."/>
            <person name="Overkamp K.M."/>
            <person name="Park H.-S."/>
            <person name="Perrone G."/>
            <person name="Piumi F."/>
            <person name="Punt P.J."/>
            <person name="Ram A.F."/>
            <person name="Ramon A."/>
            <person name="Rauscher S."/>
            <person name="Record E."/>
            <person name="Riano-Pachon D.M."/>
            <person name="Robert V."/>
            <person name="Roehrig J."/>
            <person name="Ruller R."/>
            <person name="Salamov A."/>
            <person name="Salih N.S."/>
            <person name="Samson R.A."/>
            <person name="Sandor E."/>
            <person name="Sanguinetti M."/>
            <person name="Schuetze T."/>
            <person name="Sepcic K."/>
            <person name="Shelest E."/>
            <person name="Sherlock G."/>
            <person name="Sophianopoulou V."/>
            <person name="Squina F.M."/>
            <person name="Sun H."/>
            <person name="Susca A."/>
            <person name="Todd R.B."/>
            <person name="Tsang A."/>
            <person name="Unkles S.E."/>
            <person name="van de Wiele N."/>
            <person name="van Rossen-Uffink D."/>
            <person name="Oliveira J.V."/>
            <person name="Vesth T.C."/>
            <person name="Visser J."/>
            <person name="Yu J.-H."/>
            <person name="Zhou M."/>
            <person name="Andersen M.R."/>
            <person name="Archer D.B."/>
            <person name="Baker S.E."/>
            <person name="Benoit I."/>
            <person name="Brakhage A.A."/>
            <person name="Braus G.H."/>
            <person name="Fischer R."/>
            <person name="Frisvad J.C."/>
            <person name="Goldman G.H."/>
            <person name="Houbraken J."/>
            <person name="Oakley B."/>
            <person name="Pocsi I."/>
            <person name="Scazzocchio C."/>
            <person name="Seiboth B."/>
            <person name="vanKuyk P.A."/>
            <person name="Wortman J."/>
            <person name="Dyer P.S."/>
            <person name="Grigoriev I.V."/>
        </authorList>
    </citation>
    <scope>NUCLEOTIDE SEQUENCE [LARGE SCALE GENOMIC DNA]</scope>
    <source>
        <strain evidence="3">ITEM 5010</strain>
    </source>
</reference>
<evidence type="ECO:0000313" key="2">
    <source>
        <dbReference type="EMBL" id="OOF98102.1"/>
    </source>
</evidence>
<feature type="compositionally biased region" description="Polar residues" evidence="1">
    <location>
        <begin position="1"/>
        <end position="34"/>
    </location>
</feature>
<accession>A0A1R3RUH2</accession>
<feature type="compositionally biased region" description="Basic and acidic residues" evidence="1">
    <location>
        <begin position="37"/>
        <end position="47"/>
    </location>
</feature>
<dbReference type="EMBL" id="KV907496">
    <property type="protein sequence ID" value="OOF98102.1"/>
    <property type="molecule type" value="Genomic_DNA"/>
</dbReference>
<dbReference type="AlphaFoldDB" id="A0A1R3RUH2"/>
<organism evidence="2 3">
    <name type="scientific">Aspergillus carbonarius (strain ITEM 5010)</name>
    <dbReference type="NCBI Taxonomy" id="602072"/>
    <lineage>
        <taxon>Eukaryota</taxon>
        <taxon>Fungi</taxon>
        <taxon>Dikarya</taxon>
        <taxon>Ascomycota</taxon>
        <taxon>Pezizomycotina</taxon>
        <taxon>Eurotiomycetes</taxon>
        <taxon>Eurotiomycetidae</taxon>
        <taxon>Eurotiales</taxon>
        <taxon>Aspergillaceae</taxon>
        <taxon>Aspergillus</taxon>
        <taxon>Aspergillus subgen. Circumdati</taxon>
    </lineage>
</organism>
<dbReference type="VEuPathDB" id="FungiDB:ASPCADRAFT_205361"/>
<dbReference type="Proteomes" id="UP000188318">
    <property type="component" value="Unassembled WGS sequence"/>
</dbReference>
<name>A0A1R3RUH2_ASPC5</name>